<keyword evidence="4" id="KW-0698">rRNA processing</keyword>
<dbReference type="GO" id="GO:0006364">
    <property type="term" value="P:rRNA processing"/>
    <property type="evidence" value="ECO:0007669"/>
    <property type="project" value="UniProtKB-KW"/>
</dbReference>
<feature type="compositionally biased region" description="Basic and acidic residues" evidence="10">
    <location>
        <begin position="44"/>
        <end position="61"/>
    </location>
</feature>
<comment type="similarity">
    <text evidence="2">Belongs to the REXO4 family.</text>
</comment>
<evidence type="ECO:0000256" key="5">
    <source>
        <dbReference type="ARBA" id="ARBA00022722"/>
    </source>
</evidence>
<gene>
    <name evidence="12" type="ORF">CANINC_003648</name>
</gene>
<organism evidence="12 13">
    <name type="scientific">Pichia inconspicua</name>
    <dbReference type="NCBI Taxonomy" id="52247"/>
    <lineage>
        <taxon>Eukaryota</taxon>
        <taxon>Fungi</taxon>
        <taxon>Dikarya</taxon>
        <taxon>Ascomycota</taxon>
        <taxon>Saccharomycotina</taxon>
        <taxon>Pichiomycetes</taxon>
        <taxon>Pichiales</taxon>
        <taxon>Pichiaceae</taxon>
        <taxon>Pichia</taxon>
    </lineage>
</organism>
<dbReference type="InterPro" id="IPR013520">
    <property type="entry name" value="Ribonucl_H"/>
</dbReference>
<keyword evidence="8" id="KW-0539">Nucleus</keyword>
<keyword evidence="5" id="KW-0540">Nuclease</keyword>
<dbReference type="InterPro" id="IPR037431">
    <property type="entry name" value="REX4_DEDDh_dom"/>
</dbReference>
<keyword evidence="13" id="KW-1185">Reference proteome</keyword>
<dbReference type="CDD" id="cd06144">
    <property type="entry name" value="REX4_like"/>
    <property type="match status" value="1"/>
</dbReference>
<comment type="function">
    <text evidence="9">Exoribonuclease involved in ribosome biosynthesis. Involved in the processing of ITS1, the internal transcribed spacer localized between the 18S and 5.8S rRNAs.</text>
</comment>
<proteinExistence type="inferred from homology"/>
<feature type="compositionally biased region" description="Polar residues" evidence="10">
    <location>
        <begin position="62"/>
        <end position="81"/>
    </location>
</feature>
<evidence type="ECO:0000256" key="1">
    <source>
        <dbReference type="ARBA" id="ARBA00004123"/>
    </source>
</evidence>
<dbReference type="PANTHER" id="PTHR12801">
    <property type="entry name" value="RNA EXONUCLEASE REXO1 / RECO3 FAMILY MEMBER-RELATED"/>
    <property type="match status" value="1"/>
</dbReference>
<evidence type="ECO:0000313" key="13">
    <source>
        <dbReference type="Proteomes" id="UP000307173"/>
    </source>
</evidence>
<dbReference type="AlphaFoldDB" id="A0A4T0WY69"/>
<dbReference type="InterPro" id="IPR036397">
    <property type="entry name" value="RNaseH_sf"/>
</dbReference>
<dbReference type="FunFam" id="3.30.420.10:FF:000007">
    <property type="entry name" value="Interferon-stimulated exonuclease gene 20"/>
    <property type="match status" value="1"/>
</dbReference>
<dbReference type="InterPro" id="IPR012337">
    <property type="entry name" value="RNaseH-like_sf"/>
</dbReference>
<dbReference type="GO" id="GO:0008408">
    <property type="term" value="F:3'-5' exonuclease activity"/>
    <property type="evidence" value="ECO:0007669"/>
    <property type="project" value="InterPro"/>
</dbReference>
<dbReference type="GO" id="GO:0000027">
    <property type="term" value="P:ribosomal large subunit assembly"/>
    <property type="evidence" value="ECO:0007669"/>
    <property type="project" value="TreeGrafter"/>
</dbReference>
<accession>A0A4T0WY69</accession>
<evidence type="ECO:0000259" key="11">
    <source>
        <dbReference type="SMART" id="SM00479"/>
    </source>
</evidence>
<evidence type="ECO:0000256" key="2">
    <source>
        <dbReference type="ARBA" id="ARBA00010489"/>
    </source>
</evidence>
<dbReference type="OrthoDB" id="8191639at2759"/>
<dbReference type="EMBL" id="SELW01000586">
    <property type="protein sequence ID" value="TID19853.1"/>
    <property type="molecule type" value="Genomic_DNA"/>
</dbReference>
<protein>
    <recommendedName>
        <fullName evidence="3">RNA exonuclease 4</fullName>
    </recommendedName>
</protein>
<keyword evidence="6" id="KW-0378">Hydrolase</keyword>
<comment type="subcellular location">
    <subcellularLocation>
        <location evidence="1">Nucleus</location>
    </subcellularLocation>
</comment>
<keyword evidence="7" id="KW-0269">Exonuclease</keyword>
<reference evidence="12 13" key="1">
    <citation type="journal article" date="2019" name="Front. Genet.">
        <title>Whole-Genome Sequencing of the Opportunistic Yeast Pathogen Candida inconspicua Uncovers Its Hybrid Origin.</title>
        <authorList>
            <person name="Mixao V."/>
            <person name="Hansen A.P."/>
            <person name="Saus E."/>
            <person name="Boekhout T."/>
            <person name="Lass-Florl C."/>
            <person name="Gabaldon T."/>
        </authorList>
    </citation>
    <scope>NUCLEOTIDE SEQUENCE [LARGE SCALE GENOMIC DNA]</scope>
    <source>
        <strain evidence="12 13">CBS 180</strain>
    </source>
</reference>
<evidence type="ECO:0000256" key="4">
    <source>
        <dbReference type="ARBA" id="ARBA00022552"/>
    </source>
</evidence>
<dbReference type="Gene3D" id="3.30.420.10">
    <property type="entry name" value="Ribonuclease H-like superfamily/Ribonuclease H"/>
    <property type="match status" value="1"/>
</dbReference>
<dbReference type="Pfam" id="PF00929">
    <property type="entry name" value="RNase_T"/>
    <property type="match status" value="1"/>
</dbReference>
<dbReference type="PANTHER" id="PTHR12801:SF45">
    <property type="entry name" value="RNA EXONUCLEASE 4"/>
    <property type="match status" value="1"/>
</dbReference>
<dbReference type="Proteomes" id="UP000307173">
    <property type="component" value="Unassembled WGS sequence"/>
</dbReference>
<dbReference type="InterPro" id="IPR047021">
    <property type="entry name" value="REXO1/3/4-like"/>
</dbReference>
<sequence>MVSNWERLQKKQVQNKQGKRVSSIKSSTSAVQTRKIRTPLSKLVEQDKQRKMEEAALRFKDNQTNLENAGLTSSTTNQTKPSPRKQEIGKYLAIDCEFVGVGPGGEQSELARVSIVNFHGHIIYDEFVKPRERVTDWRTFVSGIRPSDMHKAIPFKQAQNDVAKISKDRILVGHAVHHDLEALYLTHPKRDIRDTSMHLPFKQKYSRGKTPSLKKLALEILGLDIQSGEHSSVEDARATMLIFKSDKKGFEDRLRH</sequence>
<evidence type="ECO:0000256" key="6">
    <source>
        <dbReference type="ARBA" id="ARBA00022801"/>
    </source>
</evidence>
<feature type="domain" description="Exonuclease" evidence="11">
    <location>
        <begin position="90"/>
        <end position="252"/>
    </location>
</feature>
<evidence type="ECO:0000256" key="9">
    <source>
        <dbReference type="ARBA" id="ARBA00025599"/>
    </source>
</evidence>
<evidence type="ECO:0000256" key="3">
    <source>
        <dbReference type="ARBA" id="ARBA00016937"/>
    </source>
</evidence>
<dbReference type="STRING" id="52247.A0A4T0WY69"/>
<evidence type="ECO:0000256" key="10">
    <source>
        <dbReference type="SAM" id="MobiDB-lite"/>
    </source>
</evidence>
<dbReference type="SUPFAM" id="SSF53098">
    <property type="entry name" value="Ribonuclease H-like"/>
    <property type="match status" value="1"/>
</dbReference>
<evidence type="ECO:0000256" key="7">
    <source>
        <dbReference type="ARBA" id="ARBA00022839"/>
    </source>
</evidence>
<dbReference type="GO" id="GO:0003676">
    <property type="term" value="F:nucleic acid binding"/>
    <property type="evidence" value="ECO:0007669"/>
    <property type="project" value="InterPro"/>
</dbReference>
<feature type="compositionally biased region" description="Polar residues" evidence="10">
    <location>
        <begin position="23"/>
        <end position="32"/>
    </location>
</feature>
<evidence type="ECO:0000256" key="8">
    <source>
        <dbReference type="ARBA" id="ARBA00023242"/>
    </source>
</evidence>
<evidence type="ECO:0000313" key="12">
    <source>
        <dbReference type="EMBL" id="TID19853.1"/>
    </source>
</evidence>
<name>A0A4T0WY69_9ASCO</name>
<dbReference type="SMART" id="SM00479">
    <property type="entry name" value="EXOIII"/>
    <property type="match status" value="1"/>
</dbReference>
<dbReference type="GO" id="GO:0005634">
    <property type="term" value="C:nucleus"/>
    <property type="evidence" value="ECO:0007669"/>
    <property type="project" value="UniProtKB-SubCell"/>
</dbReference>
<feature type="region of interest" description="Disordered" evidence="10">
    <location>
        <begin position="1"/>
        <end position="86"/>
    </location>
</feature>
<comment type="caution">
    <text evidence="12">The sequence shown here is derived from an EMBL/GenBank/DDBJ whole genome shotgun (WGS) entry which is preliminary data.</text>
</comment>